<dbReference type="AlphaFoldDB" id="A0A7S4KYJ3"/>
<feature type="region of interest" description="Disordered" evidence="1">
    <location>
        <begin position="1"/>
        <end position="26"/>
    </location>
</feature>
<dbReference type="PROSITE" id="PS50181">
    <property type="entry name" value="FBOX"/>
    <property type="match status" value="1"/>
</dbReference>
<reference evidence="3" key="1">
    <citation type="submission" date="2021-01" db="EMBL/GenBank/DDBJ databases">
        <authorList>
            <person name="Corre E."/>
            <person name="Pelletier E."/>
            <person name="Niang G."/>
            <person name="Scheremetjew M."/>
            <person name="Finn R."/>
            <person name="Kale V."/>
            <person name="Holt S."/>
            <person name="Cochrane G."/>
            <person name="Meng A."/>
            <person name="Brown T."/>
            <person name="Cohen L."/>
        </authorList>
    </citation>
    <scope>NUCLEOTIDE SEQUENCE</scope>
    <source>
        <strain evidence="3">SoJaBio B1-5/56/2</strain>
    </source>
</reference>
<dbReference type="InterPro" id="IPR044207">
    <property type="entry name" value="At5g39250-like"/>
</dbReference>
<dbReference type="SUPFAM" id="SSF81383">
    <property type="entry name" value="F-box domain"/>
    <property type="match status" value="1"/>
</dbReference>
<dbReference type="InterPro" id="IPR036047">
    <property type="entry name" value="F-box-like_dom_sf"/>
</dbReference>
<dbReference type="InterPro" id="IPR001810">
    <property type="entry name" value="F-box_dom"/>
</dbReference>
<feature type="compositionally biased region" description="Basic residues" evidence="1">
    <location>
        <begin position="15"/>
        <end position="26"/>
    </location>
</feature>
<dbReference type="PANTHER" id="PTHR47722:SF1">
    <property type="entry name" value="F-BOX DOMAIN CONTAINING PROTEIN, EXPRESSED"/>
    <property type="match status" value="1"/>
</dbReference>
<accession>A0A7S4KYJ3</accession>
<feature type="domain" description="F-box" evidence="2">
    <location>
        <begin position="31"/>
        <end position="77"/>
    </location>
</feature>
<proteinExistence type="predicted"/>
<dbReference type="PANTHER" id="PTHR47722">
    <property type="entry name" value="EXPRESSED PROTEIN"/>
    <property type="match status" value="1"/>
</dbReference>
<gene>
    <name evidence="3" type="ORF">NAES01612_LOCUS13176</name>
</gene>
<evidence type="ECO:0000259" key="2">
    <source>
        <dbReference type="PROSITE" id="PS50181"/>
    </source>
</evidence>
<sequence>MLLRKRPRTPSYSGCKKRPKTTHRKSPHRCLADTLGYNQDLVRVIFSFLPFDALLKMMLVNKQWKEIAREDSFWKNLCFRTFPDSVGQIETIRREVGDYYNAFKVWHKFHFCSSNGRTGGKKMFAEKFFAQQLPPKPPQRFSLENLLTYIEVQHQGRTIWKDLQQGTSLLNSRLEMNNVPPISCSFGMTPKDIEIRLSFLLIDHDRAPLNAPHVWVSDTYLRPEKAMVSFKVDPNLVIIAQSEENSETADRFLGELRFLITPMEGSEQDFELSLNTFYTSFLKPTPTPQIELPERHMLALLRRNLHWRSESISILNSRSSHNNTLDIYLPLCSPQK</sequence>
<protein>
    <recommendedName>
        <fullName evidence="2">F-box domain-containing protein</fullName>
    </recommendedName>
</protein>
<evidence type="ECO:0000256" key="1">
    <source>
        <dbReference type="SAM" id="MobiDB-lite"/>
    </source>
</evidence>
<dbReference type="SMART" id="SM00256">
    <property type="entry name" value="FBOX"/>
    <property type="match status" value="1"/>
</dbReference>
<evidence type="ECO:0000313" key="3">
    <source>
        <dbReference type="EMBL" id="CAE2309405.1"/>
    </source>
</evidence>
<dbReference type="Pfam" id="PF12937">
    <property type="entry name" value="F-box-like"/>
    <property type="match status" value="1"/>
</dbReference>
<organism evidence="3">
    <name type="scientific">Paramoeba aestuarina</name>
    <dbReference type="NCBI Taxonomy" id="180227"/>
    <lineage>
        <taxon>Eukaryota</taxon>
        <taxon>Amoebozoa</taxon>
        <taxon>Discosea</taxon>
        <taxon>Flabellinia</taxon>
        <taxon>Dactylopodida</taxon>
        <taxon>Paramoebidae</taxon>
        <taxon>Paramoeba</taxon>
    </lineage>
</organism>
<dbReference type="Gene3D" id="1.20.1280.50">
    <property type="match status" value="1"/>
</dbReference>
<dbReference type="EMBL" id="HBKR01020188">
    <property type="protein sequence ID" value="CAE2309405.1"/>
    <property type="molecule type" value="Transcribed_RNA"/>
</dbReference>
<name>A0A7S4KYJ3_9EUKA</name>